<evidence type="ECO:0000256" key="3">
    <source>
        <dbReference type="ARBA" id="ARBA00022448"/>
    </source>
</evidence>
<dbReference type="InterPro" id="IPR038072">
    <property type="entry name" value="GspK_central_sf"/>
</dbReference>
<keyword evidence="4" id="KW-1003">Cell membrane</keyword>
<evidence type="ECO:0000259" key="11">
    <source>
        <dbReference type="Pfam" id="PF21687"/>
    </source>
</evidence>
<sequence>MKAGKSPKALHCQQGVALITVLLVMVIAIALVSHAITRDQIAITRSGALLANTQLAEFVAGAEAWSRVALLKDFEEDKEADEPADHALEAWASPALQFNPDNGKIRINIKDLNSCFNVNNLAEASANDQFDIFRRLVSNVTGKSDLAGAIADWIDDNDTPRTSATEDDGYLGREVAHRTPDTLISDVSELSAVQEMEQEDWQKLAPFLCALPETESKININLASQELVEAVDPSASVAKLLQFRESGGILSQSGDYSSYNITKTDPFSFHSQHFLARIAVQLGDSEDYRQYWETALWLDEDGDGAVKVVQRQRRTFSGAMMQELLDYDGTVAGEDSR</sequence>
<dbReference type="Gene3D" id="3.30.1300.30">
    <property type="entry name" value="GSPII I/J protein-like"/>
    <property type="match status" value="1"/>
</dbReference>
<evidence type="ECO:0000256" key="6">
    <source>
        <dbReference type="ARBA" id="ARBA00022692"/>
    </source>
</evidence>
<evidence type="ECO:0000256" key="10">
    <source>
        <dbReference type="SAM" id="Phobius"/>
    </source>
</evidence>
<dbReference type="InterPro" id="IPR049031">
    <property type="entry name" value="T2SSK_SAM-like_1st"/>
</dbReference>
<dbReference type="Proteomes" id="UP001569414">
    <property type="component" value="Unassembled WGS sequence"/>
</dbReference>
<dbReference type="RefSeq" id="WP_371844241.1">
    <property type="nucleotide sequence ID" value="NZ_JBGMEL010000014.1"/>
</dbReference>
<dbReference type="NCBIfam" id="NF037980">
    <property type="entry name" value="T2SS_GspK"/>
    <property type="match status" value="1"/>
</dbReference>
<accession>A0ABV4NRN1</accession>
<evidence type="ECO:0000313" key="12">
    <source>
        <dbReference type="EMBL" id="MFA0791748.1"/>
    </source>
</evidence>
<keyword evidence="7" id="KW-0653">Protein transport</keyword>
<gene>
    <name evidence="12" type="primary">gspK</name>
    <name evidence="12" type="ORF">ACCI51_14420</name>
</gene>
<keyword evidence="6 10" id="KW-0812">Transmembrane</keyword>
<dbReference type="PANTHER" id="PTHR38831">
    <property type="entry name" value="TYPE II SECRETION SYSTEM PROTEIN K"/>
    <property type="match status" value="1"/>
</dbReference>
<feature type="domain" description="T2SS protein K first SAM-like" evidence="11">
    <location>
        <begin position="114"/>
        <end position="213"/>
    </location>
</feature>
<evidence type="ECO:0000256" key="8">
    <source>
        <dbReference type="ARBA" id="ARBA00022989"/>
    </source>
</evidence>
<keyword evidence="5" id="KW-0997">Cell inner membrane</keyword>
<evidence type="ECO:0000256" key="7">
    <source>
        <dbReference type="ARBA" id="ARBA00022927"/>
    </source>
</evidence>
<keyword evidence="8 10" id="KW-1133">Transmembrane helix</keyword>
<evidence type="ECO:0000256" key="9">
    <source>
        <dbReference type="ARBA" id="ARBA00023136"/>
    </source>
</evidence>
<dbReference type="EMBL" id="JBGMEL010000014">
    <property type="protein sequence ID" value="MFA0791748.1"/>
    <property type="molecule type" value="Genomic_DNA"/>
</dbReference>
<dbReference type="InterPro" id="IPR045584">
    <property type="entry name" value="Pilin-like"/>
</dbReference>
<dbReference type="SUPFAM" id="SSF54523">
    <property type="entry name" value="Pili subunits"/>
    <property type="match status" value="1"/>
</dbReference>
<evidence type="ECO:0000256" key="5">
    <source>
        <dbReference type="ARBA" id="ARBA00022519"/>
    </source>
</evidence>
<organism evidence="12 13">
    <name type="scientific">Microbulbifer echini</name>
    <dbReference type="NCBI Taxonomy" id="1529067"/>
    <lineage>
        <taxon>Bacteria</taxon>
        <taxon>Pseudomonadati</taxon>
        <taxon>Pseudomonadota</taxon>
        <taxon>Gammaproteobacteria</taxon>
        <taxon>Cellvibrionales</taxon>
        <taxon>Microbulbiferaceae</taxon>
        <taxon>Microbulbifer</taxon>
    </lineage>
</organism>
<comment type="similarity">
    <text evidence="2">Belongs to the GSP K family.</text>
</comment>
<dbReference type="Pfam" id="PF21687">
    <property type="entry name" value="T2SSK_1st"/>
    <property type="match status" value="1"/>
</dbReference>
<dbReference type="InterPro" id="IPR005628">
    <property type="entry name" value="GspK"/>
</dbReference>
<evidence type="ECO:0000313" key="13">
    <source>
        <dbReference type="Proteomes" id="UP001569414"/>
    </source>
</evidence>
<dbReference type="Gene3D" id="1.10.40.60">
    <property type="entry name" value="EpsJ-like"/>
    <property type="match status" value="2"/>
</dbReference>
<keyword evidence="3" id="KW-0813">Transport</keyword>
<feature type="transmembrane region" description="Helical" evidence="10">
    <location>
        <begin position="15"/>
        <end position="36"/>
    </location>
</feature>
<evidence type="ECO:0000256" key="2">
    <source>
        <dbReference type="ARBA" id="ARBA00007246"/>
    </source>
</evidence>
<comment type="caution">
    <text evidence="12">The sequence shown here is derived from an EMBL/GenBank/DDBJ whole genome shotgun (WGS) entry which is preliminary data.</text>
</comment>
<evidence type="ECO:0000256" key="4">
    <source>
        <dbReference type="ARBA" id="ARBA00022475"/>
    </source>
</evidence>
<protein>
    <submittedName>
        <fullName evidence="12">Type II secretion system minor pseudopilin GspK</fullName>
    </submittedName>
</protein>
<dbReference type="SUPFAM" id="SSF158544">
    <property type="entry name" value="GspK insert domain-like"/>
    <property type="match status" value="1"/>
</dbReference>
<reference evidence="12 13" key="1">
    <citation type="submission" date="2024-08" db="EMBL/GenBank/DDBJ databases">
        <authorList>
            <person name="Ishaq N."/>
        </authorList>
    </citation>
    <scope>NUCLEOTIDE SEQUENCE [LARGE SCALE GENOMIC DNA]</scope>
    <source>
        <strain evidence="12 13">JCM 30400</strain>
    </source>
</reference>
<keyword evidence="9 10" id="KW-0472">Membrane</keyword>
<comment type="subcellular location">
    <subcellularLocation>
        <location evidence="1">Cell inner membrane</location>
    </subcellularLocation>
</comment>
<name>A0ABV4NRN1_9GAMM</name>
<keyword evidence="13" id="KW-1185">Reference proteome</keyword>
<dbReference type="PANTHER" id="PTHR38831:SF1">
    <property type="entry name" value="TYPE II SECRETION SYSTEM PROTEIN K-RELATED"/>
    <property type="match status" value="1"/>
</dbReference>
<evidence type="ECO:0000256" key="1">
    <source>
        <dbReference type="ARBA" id="ARBA00004533"/>
    </source>
</evidence>
<proteinExistence type="inferred from homology"/>